<reference evidence="2" key="2">
    <citation type="submission" date="2020-09" db="EMBL/GenBank/DDBJ databases">
        <authorList>
            <person name="Sun Q."/>
            <person name="Zhou Y."/>
        </authorList>
    </citation>
    <scope>NUCLEOTIDE SEQUENCE</scope>
    <source>
        <strain evidence="2">CGMCC 1.14988</strain>
    </source>
</reference>
<protein>
    <recommendedName>
        <fullName evidence="4">LysM domain-containing protein</fullName>
    </recommendedName>
</protein>
<gene>
    <name evidence="2" type="ORF">GCM10011354_20040</name>
</gene>
<dbReference type="EMBL" id="BMHA01000006">
    <property type="protein sequence ID" value="GGI06628.1"/>
    <property type="molecule type" value="Genomic_DNA"/>
</dbReference>
<name>A0A8J3A895_9ACTN</name>
<feature type="compositionally biased region" description="Low complexity" evidence="1">
    <location>
        <begin position="20"/>
        <end position="33"/>
    </location>
</feature>
<evidence type="ECO:0000313" key="3">
    <source>
        <dbReference type="Proteomes" id="UP000650511"/>
    </source>
</evidence>
<keyword evidence="3" id="KW-1185">Reference proteome</keyword>
<evidence type="ECO:0000256" key="1">
    <source>
        <dbReference type="SAM" id="MobiDB-lite"/>
    </source>
</evidence>
<comment type="caution">
    <text evidence="2">The sequence shown here is derived from an EMBL/GenBank/DDBJ whole genome shotgun (WGS) entry which is preliminary data.</text>
</comment>
<proteinExistence type="predicted"/>
<accession>A0A8J3A895</accession>
<evidence type="ECO:0008006" key="4">
    <source>
        <dbReference type="Google" id="ProtNLM"/>
    </source>
</evidence>
<evidence type="ECO:0000313" key="2">
    <source>
        <dbReference type="EMBL" id="GGI06628.1"/>
    </source>
</evidence>
<organism evidence="2 3">
    <name type="scientific">Egicoccus halophilus</name>
    <dbReference type="NCBI Taxonomy" id="1670830"/>
    <lineage>
        <taxon>Bacteria</taxon>
        <taxon>Bacillati</taxon>
        <taxon>Actinomycetota</taxon>
        <taxon>Nitriliruptoria</taxon>
        <taxon>Egicoccales</taxon>
        <taxon>Egicoccaceae</taxon>
        <taxon>Egicoccus</taxon>
    </lineage>
</organism>
<sequence length="148" mass="15553">MSSSALPAPLVRRRPRAVRPARPAMPARPAVRTRPAAPIAVPARAGTDRPSAAVLWRRRAVAVAILLTVVLALTAAIGRVTSGAFAEPTSQVGGHVVVEPGQTLWDVAVATAPDGMDTRRHLDEVVRLNGLDTAAEVDAWTVVLLPAR</sequence>
<dbReference type="AlphaFoldDB" id="A0A8J3A895"/>
<dbReference type="OrthoDB" id="5084290at2"/>
<dbReference type="Proteomes" id="UP000650511">
    <property type="component" value="Unassembled WGS sequence"/>
</dbReference>
<reference evidence="2" key="1">
    <citation type="journal article" date="2014" name="Int. J. Syst. Evol. Microbiol.">
        <title>Complete genome sequence of Corynebacterium casei LMG S-19264T (=DSM 44701T), isolated from a smear-ripened cheese.</title>
        <authorList>
            <consortium name="US DOE Joint Genome Institute (JGI-PGF)"/>
            <person name="Walter F."/>
            <person name="Albersmeier A."/>
            <person name="Kalinowski J."/>
            <person name="Ruckert C."/>
        </authorList>
    </citation>
    <scope>NUCLEOTIDE SEQUENCE</scope>
    <source>
        <strain evidence="2">CGMCC 1.14988</strain>
    </source>
</reference>
<feature type="region of interest" description="Disordered" evidence="1">
    <location>
        <begin position="1"/>
        <end position="33"/>
    </location>
</feature>
<dbReference type="RefSeq" id="WP_130650458.1">
    <property type="nucleotide sequence ID" value="NZ_BMHA01000006.1"/>
</dbReference>
<feature type="compositionally biased region" description="Low complexity" evidence="1">
    <location>
        <begin position="1"/>
        <end position="10"/>
    </location>
</feature>